<dbReference type="Gene3D" id="1.10.10.10">
    <property type="entry name" value="Winged helix-like DNA-binding domain superfamily/Winged helix DNA-binding domain"/>
    <property type="match status" value="1"/>
</dbReference>
<dbReference type="PRINTS" id="PR00598">
    <property type="entry name" value="HTHMARR"/>
</dbReference>
<proteinExistence type="predicted"/>
<name>A0ABV4XDQ9_9CYAN</name>
<dbReference type="InterPro" id="IPR036388">
    <property type="entry name" value="WH-like_DNA-bd_sf"/>
</dbReference>
<organism evidence="2 3">
    <name type="scientific">Floridaenema aerugineum BLCC-F46</name>
    <dbReference type="NCBI Taxonomy" id="3153654"/>
    <lineage>
        <taxon>Bacteria</taxon>
        <taxon>Bacillati</taxon>
        <taxon>Cyanobacteriota</taxon>
        <taxon>Cyanophyceae</taxon>
        <taxon>Oscillatoriophycideae</taxon>
        <taxon>Aerosakkonematales</taxon>
        <taxon>Aerosakkonemataceae</taxon>
        <taxon>Floridanema</taxon>
        <taxon>Floridanema aerugineum</taxon>
    </lineage>
</organism>
<comment type="caution">
    <text evidence="2">The sequence shown here is derived from an EMBL/GenBank/DDBJ whole genome shotgun (WGS) entry which is preliminary data.</text>
</comment>
<keyword evidence="3" id="KW-1185">Reference proteome</keyword>
<dbReference type="InterPro" id="IPR039422">
    <property type="entry name" value="MarR/SlyA-like"/>
</dbReference>
<gene>
    <name evidence="2" type="ORF">ACE1CC_29175</name>
</gene>
<dbReference type="PROSITE" id="PS50995">
    <property type="entry name" value="HTH_MARR_2"/>
    <property type="match status" value="1"/>
</dbReference>
<dbReference type="RefSeq" id="WP_413273936.1">
    <property type="nucleotide sequence ID" value="NZ_JBHFNQ010000214.1"/>
</dbReference>
<dbReference type="PANTHER" id="PTHR33164">
    <property type="entry name" value="TRANSCRIPTIONAL REGULATOR, MARR FAMILY"/>
    <property type="match status" value="1"/>
</dbReference>
<reference evidence="2 3" key="1">
    <citation type="submission" date="2024-09" db="EMBL/GenBank/DDBJ databases">
        <title>Floridaenema gen nov. (Aerosakkonemataceae, Aerosakkonematales ord. nov., Cyanobacteria) from benthic tropical and subtropical fresh waters, with the description of four new species.</title>
        <authorList>
            <person name="Moretto J.A."/>
            <person name="Berthold D.E."/>
            <person name="Lefler F.W."/>
            <person name="Huang I.-S."/>
            <person name="Laughinghouse H. IV."/>
        </authorList>
    </citation>
    <scope>NUCLEOTIDE SEQUENCE [LARGE SCALE GENOMIC DNA]</scope>
    <source>
        <strain evidence="2 3">BLCC-F46</strain>
    </source>
</reference>
<dbReference type="Proteomes" id="UP001576774">
    <property type="component" value="Unassembled WGS sequence"/>
</dbReference>
<dbReference type="PANTHER" id="PTHR33164:SF43">
    <property type="entry name" value="HTH-TYPE TRANSCRIPTIONAL REPRESSOR YETL"/>
    <property type="match status" value="1"/>
</dbReference>
<protein>
    <submittedName>
        <fullName evidence="2">MarR family winged helix-turn-helix transcriptional regulator</fullName>
    </submittedName>
</protein>
<dbReference type="Pfam" id="PF12802">
    <property type="entry name" value="MarR_2"/>
    <property type="match status" value="1"/>
</dbReference>
<evidence type="ECO:0000313" key="3">
    <source>
        <dbReference type="Proteomes" id="UP001576774"/>
    </source>
</evidence>
<dbReference type="InterPro" id="IPR000835">
    <property type="entry name" value="HTH_MarR-typ"/>
</dbReference>
<dbReference type="SMART" id="SM00347">
    <property type="entry name" value="HTH_MARR"/>
    <property type="match status" value="1"/>
</dbReference>
<feature type="domain" description="HTH marR-type" evidence="1">
    <location>
        <begin position="16"/>
        <end position="150"/>
    </location>
</feature>
<accession>A0ABV4XDQ9</accession>
<sequence length="159" mass="18042">MGKKQDNREITSENCAARVMETIPLAMRFIRADIRSRNSTTMSVPQFRTLAFLDRNPGASLSDLAEHLGVTRATASANTERLVQRDFVHRCDDPKERRRVVLNLTEAGKVHLEECRGQTRSRISELLNSLTEQQIVLIEEGLTLLKEVLEDNSLEPPEE</sequence>
<evidence type="ECO:0000259" key="1">
    <source>
        <dbReference type="PROSITE" id="PS50995"/>
    </source>
</evidence>
<dbReference type="SUPFAM" id="SSF46785">
    <property type="entry name" value="Winged helix' DNA-binding domain"/>
    <property type="match status" value="1"/>
</dbReference>
<dbReference type="InterPro" id="IPR036390">
    <property type="entry name" value="WH_DNA-bd_sf"/>
</dbReference>
<dbReference type="EMBL" id="JBHFNQ010000214">
    <property type="protein sequence ID" value="MFB2880942.1"/>
    <property type="molecule type" value="Genomic_DNA"/>
</dbReference>
<evidence type="ECO:0000313" key="2">
    <source>
        <dbReference type="EMBL" id="MFB2880942.1"/>
    </source>
</evidence>